<dbReference type="Pfam" id="PF23232">
    <property type="entry name" value="AAA_lid_13"/>
    <property type="match status" value="1"/>
</dbReference>
<keyword evidence="4" id="KW-1185">Reference proteome</keyword>
<feature type="compositionally biased region" description="Acidic residues" evidence="1">
    <location>
        <begin position="852"/>
        <end position="867"/>
    </location>
</feature>
<feature type="domain" description="AAA+ ATPase" evidence="2">
    <location>
        <begin position="909"/>
        <end position="1036"/>
    </location>
</feature>
<feature type="region of interest" description="Disordered" evidence="1">
    <location>
        <begin position="669"/>
        <end position="707"/>
    </location>
</feature>
<feature type="compositionally biased region" description="Low complexity" evidence="1">
    <location>
        <begin position="1250"/>
        <end position="1259"/>
    </location>
</feature>
<dbReference type="Pfam" id="PF00004">
    <property type="entry name" value="AAA"/>
    <property type="match status" value="1"/>
</dbReference>
<feature type="compositionally biased region" description="Polar residues" evidence="1">
    <location>
        <begin position="1212"/>
        <end position="1231"/>
    </location>
</feature>
<feature type="compositionally biased region" description="Basic and acidic residues" evidence="1">
    <location>
        <begin position="443"/>
        <end position="452"/>
    </location>
</feature>
<feature type="compositionally biased region" description="Basic and acidic residues" evidence="1">
    <location>
        <begin position="50"/>
        <end position="62"/>
    </location>
</feature>
<feature type="region of interest" description="Disordered" evidence="1">
    <location>
        <begin position="438"/>
        <end position="458"/>
    </location>
</feature>
<dbReference type="SMART" id="SM00382">
    <property type="entry name" value="AAA"/>
    <property type="match status" value="1"/>
</dbReference>
<dbReference type="Gene3D" id="3.40.50.300">
    <property type="entry name" value="P-loop containing nucleotide triphosphate hydrolases"/>
    <property type="match status" value="1"/>
</dbReference>
<name>A0AA40F885_9PEZI</name>
<feature type="compositionally biased region" description="Pro residues" evidence="1">
    <location>
        <begin position="1326"/>
        <end position="1353"/>
    </location>
</feature>
<dbReference type="GO" id="GO:0005524">
    <property type="term" value="F:ATP binding"/>
    <property type="evidence" value="ECO:0007669"/>
    <property type="project" value="InterPro"/>
</dbReference>
<dbReference type="GO" id="GO:0016887">
    <property type="term" value="F:ATP hydrolysis activity"/>
    <property type="evidence" value="ECO:0007669"/>
    <property type="project" value="InterPro"/>
</dbReference>
<dbReference type="EMBL" id="JAUKUD010000001">
    <property type="protein sequence ID" value="KAK0753042.1"/>
    <property type="molecule type" value="Genomic_DNA"/>
</dbReference>
<feature type="compositionally biased region" description="Basic and acidic residues" evidence="1">
    <location>
        <begin position="839"/>
        <end position="851"/>
    </location>
</feature>
<feature type="region of interest" description="Disordered" evidence="1">
    <location>
        <begin position="219"/>
        <end position="260"/>
    </location>
</feature>
<dbReference type="InterPro" id="IPR003959">
    <property type="entry name" value="ATPase_AAA_core"/>
</dbReference>
<protein>
    <recommendedName>
        <fullName evidence="2">AAA+ ATPase domain-containing protein</fullName>
    </recommendedName>
</protein>
<proteinExistence type="predicted"/>
<dbReference type="PANTHER" id="PTHR46411:SF2">
    <property type="entry name" value="AAA+ ATPASE DOMAIN-CONTAINING PROTEIN"/>
    <property type="match status" value="1"/>
</dbReference>
<evidence type="ECO:0000256" key="1">
    <source>
        <dbReference type="SAM" id="MobiDB-lite"/>
    </source>
</evidence>
<feature type="compositionally biased region" description="Polar residues" evidence="1">
    <location>
        <begin position="246"/>
        <end position="256"/>
    </location>
</feature>
<dbReference type="Pfam" id="PF22942">
    <property type="entry name" value="DUF7025"/>
    <property type="match status" value="1"/>
</dbReference>
<feature type="compositionally biased region" description="Low complexity" evidence="1">
    <location>
        <begin position="219"/>
        <end position="237"/>
    </location>
</feature>
<dbReference type="Proteomes" id="UP001172155">
    <property type="component" value="Unassembled WGS sequence"/>
</dbReference>
<accession>A0AA40F885</accession>
<reference evidence="3" key="1">
    <citation type="submission" date="2023-06" db="EMBL/GenBank/DDBJ databases">
        <title>Genome-scale phylogeny and comparative genomics of the fungal order Sordariales.</title>
        <authorList>
            <consortium name="Lawrence Berkeley National Laboratory"/>
            <person name="Hensen N."/>
            <person name="Bonometti L."/>
            <person name="Westerberg I."/>
            <person name="Brannstrom I.O."/>
            <person name="Guillou S."/>
            <person name="Cros-Aarteil S."/>
            <person name="Calhoun S."/>
            <person name="Haridas S."/>
            <person name="Kuo A."/>
            <person name="Mondo S."/>
            <person name="Pangilinan J."/>
            <person name="Riley R."/>
            <person name="LaButti K."/>
            <person name="Andreopoulos B."/>
            <person name="Lipzen A."/>
            <person name="Chen C."/>
            <person name="Yanf M."/>
            <person name="Daum C."/>
            <person name="Ng V."/>
            <person name="Clum A."/>
            <person name="Steindorff A."/>
            <person name="Ohm R."/>
            <person name="Martin F."/>
            <person name="Silar P."/>
            <person name="Natvig D."/>
            <person name="Lalanne C."/>
            <person name="Gautier V."/>
            <person name="Ament-velasquez S.L."/>
            <person name="Kruys A."/>
            <person name="Hutchinson M.I."/>
            <person name="Powell A.J."/>
            <person name="Barry K."/>
            <person name="Miller A.N."/>
            <person name="Grigoriev I.V."/>
            <person name="Debuchy R."/>
            <person name="Gladieux P."/>
            <person name="Thoren M.H."/>
            <person name="Johannesson H."/>
        </authorList>
    </citation>
    <scope>NUCLEOTIDE SEQUENCE</scope>
    <source>
        <strain evidence="3">SMH3187-1</strain>
    </source>
</reference>
<sequence length="1378" mass="153012">MASASASACEMQDSDNPPLSSPQSRRDSNPSVEPSTESRASTPATSVDTPLEKQGNDHDHDGTATPRHPLARSEPDKMQEQLRMLQEKLAHLEKQSSLERHARQQIEQQLANGLVPMASAALTEAIASQTFPRAIADDAENYTGEIREEMGLKNFKSLKNDPSVSRYAAVTVSLLETQLERMKRDRDNINKLEEDRNRLRDMQTLWEREREEMTKQIKQQQAAQAAADGQPAADAADVTISGCPGTDQTELPTDGNSAVPVPDIPVETAKLNHVTWEDWRLCHLKPNGYSCALDVLDGEPDVSFERPVYYDYWQTAKTVKAAAAAKQRLNIVPKANPDIVPGQAPIAERIRINSKHILRILSKIHGEDISQDDLPLVMIRPFKGLNYYDKAIRQKLLELKAKFGPKDDQPPGTPMTETTPKEIDTVLPKEADTALANAVSKAAGEKGESKTEPEEENNEWTLSLTAYEHLSCLVQFMDEQIEEKISYLEKGQFNQISFTDIWYLFRPGVEVVDQTLRQAYRVVNVSSPGHILFPPWRTRFDKAAKAKEETPVILVCVYIDFDGKNLGPGVRRIRIPRYDGEKAVTSLDVFPLRFAEQRMSVQAQAASSKNRDGQANIPLRDRLIARGKLFMDMTGFKHMHYNGLTLDTRDEVDSNVVVDFQEAFSYFQSQKRTQQEQPGFKKRSSSPPDQWQDEAKMPSSPMSDKWQPELKNIVDEDLDAGFEDEVCTAGCCRIVREQYHKDSYGESKRNRDYIRRLMPEGRGEPPPSIYVRPLQEIRAQEEPLIDDDFLIMSYRVFAFVLRSRKWAQLDLTHLKPPDTHSSKTRLGMGGGRRQAKKRAINDKKRTAHAEEGQDYDSDQDTDPEDDTAFGQLVLPAGHKKMVKSLVAQHFRDKESKEGKQVDLVSGKGKGLILLLHGAPGVGKTTTAEGVAEKFQKPLYQITCGDLGTTAPEVEKALETSFSLASRWGSVLLLDEADVFLAARSRIDFKRNGLVSVFLRVLEYYTGVLFLTTNRIGDFDEAFASRIHISLYYPQLDLNKTLEIFELNLDGIESRLLEKDSSNNSKSDIRIDRDEILAFAEAYFINPAHKDAKWNGRQIRNACQTALALAEFRAHERRTHKANHAASEMAVHLKVKDFKTVADAYLEFINYLNTLHGFDAEQVANKKGIRAQDVEVLKRMVERFEQDKAEKKAAADKEKEVHTASMNPPPQTPSATTGAAAQADSSTYSHPQSYGGGGGGGGGVGAPSIPPAAAAISPASQPIPPAQAPTGAAPPMAPPPTYAQPGYYNYGPPGGGGYGQPQPPQGAPMYNPWYQHQQQQPPYGGAPQPPYGGAPQPPYGGAPQPPTNQAPPPNSQQYYQSQPPPGTGEGPQGQPPPRA</sequence>
<dbReference type="CDD" id="cd19481">
    <property type="entry name" value="RecA-like_protease"/>
    <property type="match status" value="1"/>
</dbReference>
<feature type="compositionally biased region" description="Gly residues" evidence="1">
    <location>
        <begin position="1233"/>
        <end position="1244"/>
    </location>
</feature>
<organism evidence="3 4">
    <name type="scientific">Schizothecium vesticola</name>
    <dbReference type="NCBI Taxonomy" id="314040"/>
    <lineage>
        <taxon>Eukaryota</taxon>
        <taxon>Fungi</taxon>
        <taxon>Dikarya</taxon>
        <taxon>Ascomycota</taxon>
        <taxon>Pezizomycotina</taxon>
        <taxon>Sordariomycetes</taxon>
        <taxon>Sordariomycetidae</taxon>
        <taxon>Sordariales</taxon>
        <taxon>Schizotheciaceae</taxon>
        <taxon>Schizothecium</taxon>
    </lineage>
</organism>
<dbReference type="InterPro" id="IPR003593">
    <property type="entry name" value="AAA+_ATPase"/>
</dbReference>
<feature type="compositionally biased region" description="Low complexity" evidence="1">
    <location>
        <begin position="1316"/>
        <end position="1325"/>
    </location>
</feature>
<evidence type="ECO:0000313" key="4">
    <source>
        <dbReference type="Proteomes" id="UP001172155"/>
    </source>
</evidence>
<feature type="region of interest" description="Disordered" evidence="1">
    <location>
        <begin position="1"/>
        <end position="79"/>
    </location>
</feature>
<evidence type="ECO:0000259" key="2">
    <source>
        <dbReference type="SMART" id="SM00382"/>
    </source>
</evidence>
<dbReference type="SUPFAM" id="SSF52540">
    <property type="entry name" value="P-loop containing nucleoside triphosphate hydrolases"/>
    <property type="match status" value="1"/>
</dbReference>
<dbReference type="InterPro" id="IPR056599">
    <property type="entry name" value="AAA_lid_fung"/>
</dbReference>
<feature type="compositionally biased region" description="Basic and acidic residues" evidence="1">
    <location>
        <begin position="1186"/>
        <end position="1201"/>
    </location>
</feature>
<feature type="region of interest" description="Disordered" evidence="1">
    <location>
        <begin position="813"/>
        <end position="869"/>
    </location>
</feature>
<gene>
    <name evidence="3" type="ORF">B0T18DRAFT_385172</name>
</gene>
<dbReference type="InterPro" id="IPR027417">
    <property type="entry name" value="P-loop_NTPase"/>
</dbReference>
<feature type="compositionally biased region" description="Polar residues" evidence="1">
    <location>
        <begin position="14"/>
        <end position="48"/>
    </location>
</feature>
<feature type="region of interest" description="Disordered" evidence="1">
    <location>
        <begin position="1186"/>
        <end position="1378"/>
    </location>
</feature>
<dbReference type="PANTHER" id="PTHR46411">
    <property type="entry name" value="FAMILY ATPASE, PUTATIVE-RELATED"/>
    <property type="match status" value="1"/>
</dbReference>
<evidence type="ECO:0000313" key="3">
    <source>
        <dbReference type="EMBL" id="KAK0753042.1"/>
    </source>
</evidence>
<dbReference type="InterPro" id="IPR054289">
    <property type="entry name" value="DUF7025"/>
</dbReference>
<comment type="caution">
    <text evidence="3">The sequence shown here is derived from an EMBL/GenBank/DDBJ whole genome shotgun (WGS) entry which is preliminary data.</text>
</comment>